<dbReference type="Pfam" id="PF00891">
    <property type="entry name" value="Methyltransf_2"/>
    <property type="match status" value="1"/>
</dbReference>
<dbReference type="SUPFAM" id="SSF53335">
    <property type="entry name" value="S-adenosyl-L-methionine-dependent methyltransferases"/>
    <property type="match status" value="1"/>
</dbReference>
<evidence type="ECO:0000259" key="8">
    <source>
        <dbReference type="Pfam" id="PF08100"/>
    </source>
</evidence>
<dbReference type="Gene3D" id="1.10.10.10">
    <property type="entry name" value="Winged helix-like DNA-binding domain superfamily/Winged helix DNA-binding domain"/>
    <property type="match status" value="1"/>
</dbReference>
<dbReference type="InterPro" id="IPR016461">
    <property type="entry name" value="COMT-like"/>
</dbReference>
<feature type="active site" description="Proton acceptor" evidence="6">
    <location>
        <position position="258"/>
    </location>
</feature>
<keyword evidence="1" id="KW-0017">Alkaloid metabolism</keyword>
<keyword evidence="3" id="KW-0808">Transferase</keyword>
<dbReference type="Proteomes" id="UP001177140">
    <property type="component" value="Unassembled WGS sequence"/>
</dbReference>
<evidence type="ECO:0000256" key="6">
    <source>
        <dbReference type="PIRSR" id="PIRSR005739-1"/>
    </source>
</evidence>
<keyword evidence="2" id="KW-0489">Methyltransferase</keyword>
<evidence type="ECO:0000259" key="7">
    <source>
        <dbReference type="Pfam" id="PF00891"/>
    </source>
</evidence>
<dbReference type="GO" id="GO:0008171">
    <property type="term" value="F:O-methyltransferase activity"/>
    <property type="evidence" value="ECO:0007669"/>
    <property type="project" value="InterPro"/>
</dbReference>
<evidence type="ECO:0000256" key="1">
    <source>
        <dbReference type="ARBA" id="ARBA00022589"/>
    </source>
</evidence>
<dbReference type="InterPro" id="IPR029063">
    <property type="entry name" value="SAM-dependent_MTases_sf"/>
</dbReference>
<keyword evidence="10" id="KW-1185">Reference proteome</keyword>
<dbReference type="FunFam" id="3.40.50.150:FF:000294">
    <property type="entry name" value="O-methyltransferase family protein"/>
    <property type="match status" value="1"/>
</dbReference>
<keyword evidence="4" id="KW-0949">S-adenosyl-L-methionine</keyword>
<evidence type="ECO:0000256" key="2">
    <source>
        <dbReference type="ARBA" id="ARBA00022603"/>
    </source>
</evidence>
<proteinExistence type="inferred from homology"/>
<dbReference type="PROSITE" id="PS51683">
    <property type="entry name" value="SAM_OMT_II"/>
    <property type="match status" value="1"/>
</dbReference>
<dbReference type="Gene3D" id="3.40.50.150">
    <property type="entry name" value="Vaccinia Virus protein VP39"/>
    <property type="match status" value="1"/>
</dbReference>
<dbReference type="EMBL" id="JAJJMA010013375">
    <property type="protein sequence ID" value="MCL7022642.1"/>
    <property type="molecule type" value="Genomic_DNA"/>
</dbReference>
<dbReference type="PIRSF" id="PIRSF005739">
    <property type="entry name" value="O-mtase"/>
    <property type="match status" value="1"/>
</dbReference>
<name>A0AA41RLL1_PAPNU</name>
<sequence length="366" mass="40955">MDIAAEERLKGQAEIWEHMFAFVDSMALKCAVDLGIPDIINSHGRPVTMSEIIDRLKTATSSSPNVDYLTRILRILVHKRLFTSQLQQESNQTVYGLTRSSKWLLKDSKFNLSPLVLFETNPILQKPWQYLGKCVQENGTPFERAHGCEIWDLASSDPKFSNFLNDAMKCTNTTIIDEMLADYKGGFDGIESLVDVGGGTGTIIAQIVQANPHIQGINFDLPHVVATAPDFPGVKHVGGDMFVDIPEADAVIMKWTLHDWSDEDCTKILKNCYKAITNKKNGKLIIVDGVLRPDGHDLFDKQRLVFDVLMLAHTSAGKERTEAEWKMLLNNAGFPRYNIISTPTFSSIIEAFPEQRMLKQPNGTLS</sequence>
<feature type="domain" description="O-methyltransferase dimerisation" evidence="8">
    <location>
        <begin position="16"/>
        <end position="107"/>
    </location>
</feature>
<dbReference type="InterPro" id="IPR001077">
    <property type="entry name" value="COMT_C"/>
</dbReference>
<comment type="caution">
    <text evidence="9">The sequence shown here is derived from an EMBL/GenBank/DDBJ whole genome shotgun (WGS) entry which is preliminary data.</text>
</comment>
<dbReference type="FunFam" id="1.10.10.10:FF:000213">
    <property type="entry name" value="Coniferyl alcohol 9-O-methyltransferase"/>
    <property type="match status" value="1"/>
</dbReference>
<dbReference type="SUPFAM" id="SSF46785">
    <property type="entry name" value="Winged helix' DNA-binding domain"/>
    <property type="match status" value="1"/>
</dbReference>
<organism evidence="9 10">
    <name type="scientific">Papaver nudicaule</name>
    <name type="common">Iceland poppy</name>
    <dbReference type="NCBI Taxonomy" id="74823"/>
    <lineage>
        <taxon>Eukaryota</taxon>
        <taxon>Viridiplantae</taxon>
        <taxon>Streptophyta</taxon>
        <taxon>Embryophyta</taxon>
        <taxon>Tracheophyta</taxon>
        <taxon>Spermatophyta</taxon>
        <taxon>Magnoliopsida</taxon>
        <taxon>Ranunculales</taxon>
        <taxon>Papaveraceae</taxon>
        <taxon>Papaveroideae</taxon>
        <taxon>Papaver</taxon>
    </lineage>
</organism>
<evidence type="ECO:0000256" key="3">
    <source>
        <dbReference type="ARBA" id="ARBA00022679"/>
    </source>
</evidence>
<reference evidence="9" key="1">
    <citation type="submission" date="2022-03" db="EMBL/GenBank/DDBJ databases">
        <title>A functionally conserved STORR gene fusion in Papaver species that diverged 16.8 million years ago.</title>
        <authorList>
            <person name="Catania T."/>
        </authorList>
    </citation>
    <scope>NUCLEOTIDE SEQUENCE</scope>
    <source>
        <strain evidence="9">S-191538</strain>
    </source>
</reference>
<dbReference type="GO" id="GO:0032259">
    <property type="term" value="P:methylation"/>
    <property type="evidence" value="ECO:0007669"/>
    <property type="project" value="UniProtKB-KW"/>
</dbReference>
<evidence type="ECO:0000256" key="4">
    <source>
        <dbReference type="ARBA" id="ARBA00022691"/>
    </source>
</evidence>
<dbReference type="GO" id="GO:0009820">
    <property type="term" value="P:alkaloid metabolic process"/>
    <property type="evidence" value="ECO:0007669"/>
    <property type="project" value="UniProtKB-KW"/>
</dbReference>
<evidence type="ECO:0000313" key="9">
    <source>
        <dbReference type="EMBL" id="MCL7022642.1"/>
    </source>
</evidence>
<dbReference type="GO" id="GO:0046983">
    <property type="term" value="F:protein dimerization activity"/>
    <property type="evidence" value="ECO:0007669"/>
    <property type="project" value="InterPro"/>
</dbReference>
<dbReference type="AlphaFoldDB" id="A0AA41RLL1"/>
<evidence type="ECO:0000256" key="5">
    <source>
        <dbReference type="ARBA" id="ARBA00038277"/>
    </source>
</evidence>
<dbReference type="Pfam" id="PF08100">
    <property type="entry name" value="Dimerisation"/>
    <property type="match status" value="1"/>
</dbReference>
<evidence type="ECO:0000313" key="10">
    <source>
        <dbReference type="Proteomes" id="UP001177140"/>
    </source>
</evidence>
<dbReference type="PANTHER" id="PTHR11746">
    <property type="entry name" value="O-METHYLTRANSFERASE"/>
    <property type="match status" value="1"/>
</dbReference>
<dbReference type="InterPro" id="IPR012967">
    <property type="entry name" value="COMT_dimerisation"/>
</dbReference>
<dbReference type="InterPro" id="IPR036388">
    <property type="entry name" value="WH-like_DNA-bd_sf"/>
</dbReference>
<accession>A0AA41RLL1</accession>
<dbReference type="CDD" id="cd02440">
    <property type="entry name" value="AdoMet_MTases"/>
    <property type="match status" value="1"/>
</dbReference>
<dbReference type="InterPro" id="IPR036390">
    <property type="entry name" value="WH_DNA-bd_sf"/>
</dbReference>
<feature type="domain" description="O-methyltransferase C-terminal" evidence="7">
    <location>
        <begin position="128"/>
        <end position="334"/>
    </location>
</feature>
<comment type="similarity">
    <text evidence="5">Belongs to the class I-like SAM-binding methyltransferase superfamily. Cation-independent O-methyltransferase family.</text>
</comment>
<gene>
    <name evidence="9" type="ORF">MKW94_023719</name>
</gene>
<protein>
    <submittedName>
        <fullName evidence="9">Uncharacterized protein</fullName>
    </submittedName>
</protein>